<evidence type="ECO:0000313" key="2">
    <source>
        <dbReference type="Proteomes" id="UP000636709"/>
    </source>
</evidence>
<name>A0A835FHV6_9POAL</name>
<proteinExistence type="predicted"/>
<evidence type="ECO:0000313" key="1">
    <source>
        <dbReference type="EMBL" id="KAF8759465.1"/>
    </source>
</evidence>
<protein>
    <submittedName>
        <fullName evidence="1">Uncharacterized protein</fullName>
    </submittedName>
</protein>
<comment type="caution">
    <text evidence="1">The sequence shown here is derived from an EMBL/GenBank/DDBJ whole genome shotgun (WGS) entry which is preliminary data.</text>
</comment>
<sequence>MMLEIRGHQLGLLVDNFGYDNQGKKRFWVPHFQRNSDGGLLGHLVS</sequence>
<organism evidence="1 2">
    <name type="scientific">Digitaria exilis</name>
    <dbReference type="NCBI Taxonomy" id="1010633"/>
    <lineage>
        <taxon>Eukaryota</taxon>
        <taxon>Viridiplantae</taxon>
        <taxon>Streptophyta</taxon>
        <taxon>Embryophyta</taxon>
        <taxon>Tracheophyta</taxon>
        <taxon>Spermatophyta</taxon>
        <taxon>Magnoliopsida</taxon>
        <taxon>Liliopsida</taxon>
        <taxon>Poales</taxon>
        <taxon>Poaceae</taxon>
        <taxon>PACMAD clade</taxon>
        <taxon>Panicoideae</taxon>
        <taxon>Panicodae</taxon>
        <taxon>Paniceae</taxon>
        <taxon>Anthephorinae</taxon>
        <taxon>Digitaria</taxon>
    </lineage>
</organism>
<keyword evidence="2" id="KW-1185">Reference proteome</keyword>
<dbReference type="AlphaFoldDB" id="A0A835FHV6"/>
<gene>
    <name evidence="1" type="ORF">HU200_010515</name>
</gene>
<dbReference type="Proteomes" id="UP000636709">
    <property type="component" value="Unassembled WGS sequence"/>
</dbReference>
<accession>A0A835FHV6</accession>
<dbReference type="EMBL" id="JACEFO010000718">
    <property type="protein sequence ID" value="KAF8759465.1"/>
    <property type="molecule type" value="Genomic_DNA"/>
</dbReference>
<reference evidence="1" key="1">
    <citation type="submission" date="2020-07" db="EMBL/GenBank/DDBJ databases">
        <title>Genome sequence and genetic diversity analysis of an under-domesticated orphan crop, white fonio (Digitaria exilis).</title>
        <authorList>
            <person name="Bennetzen J.L."/>
            <person name="Chen S."/>
            <person name="Ma X."/>
            <person name="Wang X."/>
            <person name="Yssel A.E.J."/>
            <person name="Chaluvadi S.R."/>
            <person name="Johnson M."/>
            <person name="Gangashetty P."/>
            <person name="Hamidou F."/>
            <person name="Sanogo M.D."/>
            <person name="Zwaenepoel A."/>
            <person name="Wallace J."/>
            <person name="Van De Peer Y."/>
            <person name="Van Deynze A."/>
        </authorList>
    </citation>
    <scope>NUCLEOTIDE SEQUENCE</scope>
    <source>
        <tissue evidence="1">Leaves</tissue>
    </source>
</reference>